<keyword evidence="10" id="KW-1185">Reference proteome</keyword>
<dbReference type="EMBL" id="JBJQOH010000006">
    <property type="protein sequence ID" value="KAL3683447.1"/>
    <property type="molecule type" value="Genomic_DNA"/>
</dbReference>
<dbReference type="Pfam" id="PF14008">
    <property type="entry name" value="Metallophos_C"/>
    <property type="match status" value="1"/>
</dbReference>
<dbReference type="GO" id="GO:0003993">
    <property type="term" value="F:acid phosphatase activity"/>
    <property type="evidence" value="ECO:0007669"/>
    <property type="project" value="UniProtKB-EC"/>
</dbReference>
<reference evidence="9 10" key="1">
    <citation type="submission" date="2024-09" db="EMBL/GenBank/DDBJ databases">
        <title>Chromosome-scale assembly of Riccia sorocarpa.</title>
        <authorList>
            <person name="Paukszto L."/>
        </authorList>
    </citation>
    <scope>NUCLEOTIDE SEQUENCE [LARGE SCALE GENOMIC DNA]</scope>
    <source>
        <strain evidence="9">LP-2024</strain>
        <tissue evidence="9">Aerial parts of the thallus</tissue>
    </source>
</reference>
<dbReference type="Proteomes" id="UP001633002">
    <property type="component" value="Unassembled WGS sequence"/>
</dbReference>
<dbReference type="PANTHER" id="PTHR22953:SF149">
    <property type="entry name" value="PURPLE ACID PHOSPHATASE"/>
    <property type="match status" value="1"/>
</dbReference>
<accession>A0ABD3GW19</accession>
<dbReference type="Pfam" id="PF00149">
    <property type="entry name" value="Metallophos"/>
    <property type="match status" value="1"/>
</dbReference>
<organism evidence="9 10">
    <name type="scientific">Riccia sorocarpa</name>
    <dbReference type="NCBI Taxonomy" id="122646"/>
    <lineage>
        <taxon>Eukaryota</taxon>
        <taxon>Viridiplantae</taxon>
        <taxon>Streptophyta</taxon>
        <taxon>Embryophyta</taxon>
        <taxon>Marchantiophyta</taxon>
        <taxon>Marchantiopsida</taxon>
        <taxon>Marchantiidae</taxon>
        <taxon>Marchantiales</taxon>
        <taxon>Ricciaceae</taxon>
        <taxon>Riccia</taxon>
    </lineage>
</organism>
<dbReference type="InterPro" id="IPR008963">
    <property type="entry name" value="Purple_acid_Pase-like_N"/>
</dbReference>
<dbReference type="SUPFAM" id="SSF56300">
    <property type="entry name" value="Metallo-dependent phosphatases"/>
    <property type="match status" value="1"/>
</dbReference>
<evidence type="ECO:0000256" key="1">
    <source>
        <dbReference type="ARBA" id="ARBA00008723"/>
    </source>
</evidence>
<keyword evidence="4" id="KW-0325">Glycoprotein</keyword>
<dbReference type="AlphaFoldDB" id="A0ABD3GW19"/>
<comment type="caution">
    <text evidence="9">The sequence shown here is derived from an EMBL/GenBank/DDBJ whole genome shotgun (WGS) entry which is preliminary data.</text>
</comment>
<dbReference type="InterPro" id="IPR039331">
    <property type="entry name" value="PAPs-like"/>
</dbReference>
<evidence type="ECO:0000256" key="4">
    <source>
        <dbReference type="ARBA" id="ARBA00023180"/>
    </source>
</evidence>
<evidence type="ECO:0000259" key="6">
    <source>
        <dbReference type="Pfam" id="PF00149"/>
    </source>
</evidence>
<evidence type="ECO:0000259" key="8">
    <source>
        <dbReference type="Pfam" id="PF16656"/>
    </source>
</evidence>
<dbReference type="Gene3D" id="2.60.40.380">
    <property type="entry name" value="Purple acid phosphatase-like, N-terminal"/>
    <property type="match status" value="1"/>
</dbReference>
<keyword evidence="2" id="KW-0732">Signal</keyword>
<dbReference type="PANTHER" id="PTHR22953">
    <property type="entry name" value="ACID PHOSPHATASE RELATED"/>
    <property type="match status" value="1"/>
</dbReference>
<evidence type="ECO:0000313" key="9">
    <source>
        <dbReference type="EMBL" id="KAL3683447.1"/>
    </source>
</evidence>
<dbReference type="InterPro" id="IPR004843">
    <property type="entry name" value="Calcineurin-like_PHP"/>
</dbReference>
<evidence type="ECO:0000256" key="5">
    <source>
        <dbReference type="RuleBase" id="RU361203"/>
    </source>
</evidence>
<feature type="domain" description="Purple acid phosphatase C-terminal" evidence="7">
    <location>
        <begin position="455"/>
        <end position="515"/>
    </location>
</feature>
<gene>
    <name evidence="9" type="ORF">R1sor_001469</name>
</gene>
<evidence type="ECO:0000313" key="10">
    <source>
        <dbReference type="Proteomes" id="UP001633002"/>
    </source>
</evidence>
<keyword evidence="3 5" id="KW-0378">Hydrolase</keyword>
<dbReference type="Gene3D" id="3.60.21.10">
    <property type="match status" value="2"/>
</dbReference>
<name>A0ABD3GW19_9MARC</name>
<feature type="domain" description="Purple acid phosphatase N-terminal" evidence="8">
    <location>
        <begin position="120"/>
        <end position="203"/>
    </location>
</feature>
<feature type="domain" description="Calcineurin-like phosphoesterase" evidence="6">
    <location>
        <begin position="224"/>
        <end position="440"/>
    </location>
</feature>
<dbReference type="EC" id="3.1.3.2" evidence="5"/>
<dbReference type="CDD" id="cd00839">
    <property type="entry name" value="MPP_PAPs"/>
    <property type="match status" value="1"/>
</dbReference>
<proteinExistence type="inferred from homology"/>
<evidence type="ECO:0000259" key="7">
    <source>
        <dbReference type="Pfam" id="PF14008"/>
    </source>
</evidence>
<sequence length="553" mass="63288">MAISGHSFLYMKREIPFHFHFHLAYTRFLPPDSSSVNSFEQRSCESGGRGIRNIMEKLRVKSFLALAVFLCIQCENQVMGQSLDPDSPYSGHQTEYTRPAADLDLRLDEPILQPNPLGGPEQVFLTFGDNTGTAITLSWSSNKTIQPLVWYSKESKKYDLSAAGDAPKRYKYEDYTSGLLHHVTLTNLEYSTKYYYKIGSSDRQFLTFYGDFTTPPAPGPNTPIKFTLVGDLGQTYSSNKTLSHMIKSGGQFLLNMGDFSYADCYQPRWDTWGRMMTPYSSKVPVIFTYGNHEIEYDETADERTPFISATQRFSTPWKSSHSEGPLFYSVNIGPVHIISLNSYVSLAKYTPQYEWLWVYSSLLERFLSGFDFFVVNVLLLADLRRVDRSVTPWVIIITHTPWYNTYDAHYLEGEVMRNGVEYFARKYHVDAIFSGHVHSYERFKRLYYYEQDDCAPMYVTIGDGGNREGPATEFQIDPAPSYTAYREPSFGHGTLEIFNSTTAVFKWHRNQDSESVTADGVYLSNVHSRAERCVRAHEPLQPSYRLSSRIASG</sequence>
<dbReference type="SUPFAM" id="SSF49363">
    <property type="entry name" value="Purple acid phosphatase, N-terminal domain"/>
    <property type="match status" value="1"/>
</dbReference>
<comment type="catalytic activity">
    <reaction evidence="5">
        <text>a phosphate monoester + H2O = an alcohol + phosphate</text>
        <dbReference type="Rhea" id="RHEA:15017"/>
        <dbReference type="ChEBI" id="CHEBI:15377"/>
        <dbReference type="ChEBI" id="CHEBI:30879"/>
        <dbReference type="ChEBI" id="CHEBI:43474"/>
        <dbReference type="ChEBI" id="CHEBI:67140"/>
        <dbReference type="EC" id="3.1.3.2"/>
    </reaction>
</comment>
<comment type="similarity">
    <text evidence="1 5">Belongs to the metallophosphoesterase superfamily. Purple acid phosphatase family.</text>
</comment>
<dbReference type="InterPro" id="IPR041792">
    <property type="entry name" value="MPP_PAP"/>
</dbReference>
<evidence type="ECO:0000256" key="2">
    <source>
        <dbReference type="ARBA" id="ARBA00022729"/>
    </source>
</evidence>
<dbReference type="InterPro" id="IPR029052">
    <property type="entry name" value="Metallo-depent_PP-like"/>
</dbReference>
<dbReference type="Pfam" id="PF16656">
    <property type="entry name" value="Pur_ac_phosph_N"/>
    <property type="match status" value="1"/>
</dbReference>
<dbReference type="InterPro" id="IPR015914">
    <property type="entry name" value="PAPs_N"/>
</dbReference>
<evidence type="ECO:0000256" key="3">
    <source>
        <dbReference type="ARBA" id="ARBA00022801"/>
    </source>
</evidence>
<dbReference type="InterPro" id="IPR025733">
    <property type="entry name" value="PAPs_C"/>
</dbReference>
<protein>
    <recommendedName>
        <fullName evidence="5">Purple acid phosphatase</fullName>
        <ecNumber evidence="5">3.1.3.2</ecNumber>
    </recommendedName>
</protein>